<reference evidence="1 2" key="1">
    <citation type="submission" date="2013-04" db="EMBL/GenBank/DDBJ databases">
        <title>Hyphomonas sp. T24B3 Genome Sequencing.</title>
        <authorList>
            <person name="Lai Q."/>
            <person name="Shao Z."/>
        </authorList>
    </citation>
    <scope>NUCLEOTIDE SEQUENCE [LARGE SCALE GENOMIC DNA]</scope>
    <source>
        <strain evidence="1 2">T24B3</strain>
    </source>
</reference>
<organism evidence="1 2">
    <name type="scientific">Hyphomonas pacifica</name>
    <dbReference type="NCBI Taxonomy" id="1280941"/>
    <lineage>
        <taxon>Bacteria</taxon>
        <taxon>Pseudomonadati</taxon>
        <taxon>Pseudomonadota</taxon>
        <taxon>Alphaproteobacteria</taxon>
        <taxon>Hyphomonadales</taxon>
        <taxon>Hyphomonadaceae</taxon>
        <taxon>Hyphomonas</taxon>
    </lineage>
</organism>
<dbReference type="STRING" id="1280941.HY2_05685"/>
<dbReference type="RefSeq" id="WP_034829221.1">
    <property type="nucleotide sequence ID" value="NZ_AWFA01000078.1"/>
</dbReference>
<dbReference type="Proteomes" id="UP000249123">
    <property type="component" value="Unassembled WGS sequence"/>
</dbReference>
<name>A0A062TXV6_9PROT</name>
<keyword evidence="2" id="KW-1185">Reference proteome</keyword>
<protein>
    <submittedName>
        <fullName evidence="1">Uncharacterized protein</fullName>
    </submittedName>
</protein>
<dbReference type="AlphaFoldDB" id="A0A062TXV6"/>
<accession>A0A328JPU0</accession>
<comment type="caution">
    <text evidence="1">The sequence shown here is derived from an EMBL/GenBank/DDBJ whole genome shotgun (WGS) entry which is preliminary data.</text>
</comment>
<dbReference type="EMBL" id="AWFB01000002">
    <property type="protein sequence ID" value="RAN35774.1"/>
    <property type="molecule type" value="Genomic_DNA"/>
</dbReference>
<evidence type="ECO:0000313" key="2">
    <source>
        <dbReference type="Proteomes" id="UP000249123"/>
    </source>
</evidence>
<proteinExistence type="predicted"/>
<accession>A0A062TXV6</accession>
<dbReference type="OrthoDB" id="9783136at2"/>
<dbReference type="Gene3D" id="2.60.120.620">
    <property type="entry name" value="q2cbj1_9rhob like domain"/>
    <property type="match status" value="1"/>
</dbReference>
<dbReference type="InterPro" id="IPR012668">
    <property type="entry name" value="CHP02466"/>
</dbReference>
<evidence type="ECO:0000313" key="1">
    <source>
        <dbReference type="EMBL" id="RAN35774.1"/>
    </source>
</evidence>
<dbReference type="Pfam" id="PF13759">
    <property type="entry name" value="2OG-FeII_Oxy_5"/>
    <property type="match status" value="1"/>
</dbReference>
<sequence length="205" mass="23215">MSTRTLFPTLVREEKVSDLDFAEQLEKVCWLLAEEDDAGNTWCEEQGYGGYTSYASLDDLPERFPEFADLKSRLAPIADDFAKELHWDMDGLALQLDAIWVNILEPGFGHSNHIHPGSVLSGTYYVSVPEGSGRLKLEDPRLSKMMAAPQLLDEVPESARRFIYLPPSIGHAFFWESWLRHEVPAGPDAEEPRVSISFNYALKRL</sequence>
<dbReference type="NCBIfam" id="TIGR02466">
    <property type="entry name" value="TIGR02466 family protein"/>
    <property type="match status" value="1"/>
</dbReference>
<dbReference type="eggNOG" id="ENOG502Z7JJ">
    <property type="taxonomic scope" value="Bacteria"/>
</dbReference>
<gene>
    <name evidence="1" type="ORF">HY3_06660</name>
</gene>